<dbReference type="RefSeq" id="WP_012899134.1">
    <property type="nucleotide sequence ID" value="NC_013665.1"/>
</dbReference>
<keyword evidence="7" id="KW-1185">Reference proteome</keyword>
<evidence type="ECO:0000256" key="2">
    <source>
        <dbReference type="ARBA" id="ARBA00022692"/>
    </source>
</evidence>
<dbReference type="KEGG" id="mpd:MCP_0382"/>
<evidence type="ECO:0000256" key="5">
    <source>
        <dbReference type="SAM" id="Phobius"/>
    </source>
</evidence>
<evidence type="ECO:0000256" key="4">
    <source>
        <dbReference type="ARBA" id="ARBA00023136"/>
    </source>
</evidence>
<keyword evidence="3 5" id="KW-1133">Transmembrane helix</keyword>
<feature type="transmembrane region" description="Helical" evidence="5">
    <location>
        <begin position="7"/>
        <end position="39"/>
    </location>
</feature>
<reference evidence="6 7" key="1">
    <citation type="journal article" date="2007" name="Appl. Environ. Microbiol.">
        <title>Isolation of key methanogens for global methane emission from rice paddy fields: a novel isolate affiliated with the clone cluster rice cluster I.</title>
        <authorList>
            <person name="Sakai S."/>
            <person name="Imachi H."/>
            <person name="Sekiguchi Y."/>
            <person name="Ohashi A."/>
            <person name="Harada H."/>
            <person name="Kamagata Y."/>
        </authorList>
    </citation>
    <scope>NUCLEOTIDE SEQUENCE [LARGE SCALE GENOMIC DNA]</scope>
    <source>
        <strain evidence="7">DSM 17711 / JCM 13418 / NBRC 101707 / SANAE</strain>
    </source>
</reference>
<dbReference type="STRING" id="304371.MCP_0382"/>
<feature type="transmembrane region" description="Helical" evidence="5">
    <location>
        <begin position="123"/>
        <end position="144"/>
    </location>
</feature>
<keyword evidence="2 5" id="KW-0812">Transmembrane</keyword>
<evidence type="ECO:0000313" key="7">
    <source>
        <dbReference type="Proteomes" id="UP000001882"/>
    </source>
</evidence>
<keyword evidence="4 5" id="KW-0472">Membrane</keyword>
<dbReference type="InParanoid" id="D1YVI2"/>
<dbReference type="eggNOG" id="arCOG02250">
    <property type="taxonomic scope" value="Archaea"/>
</dbReference>
<dbReference type="InterPro" id="IPR003339">
    <property type="entry name" value="ABC/ECF_trnsptr_transmembrane"/>
</dbReference>
<dbReference type="GeneID" id="8680488"/>
<proteinExistence type="predicted"/>
<dbReference type="CDD" id="cd16914">
    <property type="entry name" value="EcfT"/>
    <property type="match status" value="1"/>
</dbReference>
<protein>
    <submittedName>
        <fullName evidence="6">Cobalt ABC transporter</fullName>
    </submittedName>
</protein>
<dbReference type="GO" id="GO:0005886">
    <property type="term" value="C:plasma membrane"/>
    <property type="evidence" value="ECO:0007669"/>
    <property type="project" value="UniProtKB-ARBA"/>
</dbReference>
<reference evidence="6 7" key="2">
    <citation type="journal article" date="2008" name="Int. J. Syst. Evol. Microbiol.">
        <title>Methanocella paludicola gen. nov., sp. nov., a methane-producing archaeon, the first isolate of the lineage 'Rice Cluster I', and proposal of the new archaeal order Methanocellales ord. nov.</title>
        <authorList>
            <person name="Sakai S."/>
            <person name="Imachi H."/>
            <person name="Hanada S."/>
            <person name="Ohashi A."/>
            <person name="Harada H."/>
            <person name="Kamagata Y."/>
        </authorList>
    </citation>
    <scope>NUCLEOTIDE SEQUENCE [LARGE SCALE GENOMIC DNA]</scope>
    <source>
        <strain evidence="7">DSM 17711 / JCM 13418 / NBRC 101707 / SANAE</strain>
    </source>
</reference>
<dbReference type="Pfam" id="PF02361">
    <property type="entry name" value="CbiQ"/>
    <property type="match status" value="1"/>
</dbReference>
<reference evidence="7" key="3">
    <citation type="journal article" date="2011" name="PLoS ONE">
        <title>Genome sequence of a mesophilic hydrogenotrophic methanogen Methanocella paludicola, the first cultivated representative of the order Methanocellales.</title>
        <authorList>
            <person name="Sakai S."/>
            <person name="Takaki Y."/>
            <person name="Shimamura S."/>
            <person name="Sekine M."/>
            <person name="Tajima T."/>
            <person name="Kosugi H."/>
            <person name="Ichikawa N."/>
            <person name="Tasumi E."/>
            <person name="Hiraki A.T."/>
            <person name="Shimizu A."/>
            <person name="Kato Y."/>
            <person name="Nishiko R."/>
            <person name="Mori K."/>
            <person name="Fujita N."/>
            <person name="Imachi H."/>
            <person name="Takai K."/>
        </authorList>
    </citation>
    <scope>NUCLEOTIDE SEQUENCE [LARGE SCALE GENOMIC DNA]</scope>
    <source>
        <strain evidence="7">DSM 17711 / JCM 13418 / NBRC 101707 / SANAE</strain>
    </source>
</reference>
<sequence length="192" mass="20787">MKAWIKILALAAMSVLIVALPLPWVFIMAPAIVLFIAILKASPVLLIRMLLPALPFIIILSTLQALLQGDITLAALSALRMLLLYLAGSAVTATTGESEFSRAIERALSPMDRLAGTRIGKDIAIMTMLALAFIPIVHEEYVSIKIAQQARGVRYGAIRGIVAVMIPLMSSLSRRADDIAMAMEARCYGLDR</sequence>
<organism evidence="6 7">
    <name type="scientific">Methanocella paludicola (strain DSM 17711 / JCM 13418 / NBRC 101707 / SANAE)</name>
    <dbReference type="NCBI Taxonomy" id="304371"/>
    <lineage>
        <taxon>Archaea</taxon>
        <taxon>Methanobacteriati</taxon>
        <taxon>Methanobacteriota</taxon>
        <taxon>Stenosarchaea group</taxon>
        <taxon>Methanomicrobia</taxon>
        <taxon>Methanocellales</taxon>
        <taxon>Methanocellaceae</taxon>
        <taxon>Methanocella</taxon>
    </lineage>
</organism>
<dbReference type="OrthoDB" id="31170at2157"/>
<name>D1YVI2_METPS</name>
<evidence type="ECO:0000256" key="3">
    <source>
        <dbReference type="ARBA" id="ARBA00022989"/>
    </source>
</evidence>
<feature type="transmembrane region" description="Helical" evidence="5">
    <location>
        <begin position="156"/>
        <end position="173"/>
    </location>
</feature>
<evidence type="ECO:0000313" key="6">
    <source>
        <dbReference type="EMBL" id="BAI60454.1"/>
    </source>
</evidence>
<accession>D1YVI2</accession>
<dbReference type="AlphaFoldDB" id="D1YVI2"/>
<dbReference type="EMBL" id="AP011532">
    <property type="protein sequence ID" value="BAI60454.1"/>
    <property type="molecule type" value="Genomic_DNA"/>
</dbReference>
<comment type="subcellular location">
    <subcellularLocation>
        <location evidence="1">Membrane</location>
        <topology evidence="1">Multi-pass membrane protein</topology>
    </subcellularLocation>
</comment>
<feature type="transmembrane region" description="Helical" evidence="5">
    <location>
        <begin position="73"/>
        <end position="93"/>
    </location>
</feature>
<dbReference type="Proteomes" id="UP000001882">
    <property type="component" value="Chromosome"/>
</dbReference>
<dbReference type="PANTHER" id="PTHR33514">
    <property type="entry name" value="PROTEIN ABCI12, CHLOROPLASTIC"/>
    <property type="match status" value="1"/>
</dbReference>
<feature type="transmembrane region" description="Helical" evidence="5">
    <location>
        <begin position="45"/>
        <end position="66"/>
    </location>
</feature>
<evidence type="ECO:0000256" key="1">
    <source>
        <dbReference type="ARBA" id="ARBA00004141"/>
    </source>
</evidence>
<dbReference type="PANTHER" id="PTHR33514:SF13">
    <property type="entry name" value="PROTEIN ABCI12, CHLOROPLASTIC"/>
    <property type="match status" value="1"/>
</dbReference>
<gene>
    <name evidence="6" type="ordered locus">MCP_0382</name>
</gene>